<dbReference type="EMBL" id="ML170167">
    <property type="protein sequence ID" value="TDL24270.1"/>
    <property type="molecule type" value="Genomic_DNA"/>
</dbReference>
<dbReference type="VEuPathDB" id="FungiDB:BD410DRAFT_115415"/>
<dbReference type="AlphaFoldDB" id="A0A4Y7QBR7"/>
<name>A0A4Y7QBR7_9AGAM</name>
<protein>
    <submittedName>
        <fullName evidence="1">Uncharacterized protein</fullName>
    </submittedName>
</protein>
<dbReference type="Gene3D" id="1.10.8.10">
    <property type="entry name" value="DNA helicase RuvA subunit, C-terminal domain"/>
    <property type="match status" value="1"/>
</dbReference>
<evidence type="ECO:0000313" key="1">
    <source>
        <dbReference type="EMBL" id="TDL24270.1"/>
    </source>
</evidence>
<dbReference type="Proteomes" id="UP000294933">
    <property type="component" value="Unassembled WGS sequence"/>
</dbReference>
<gene>
    <name evidence="1" type="ORF">BD410DRAFT_115415</name>
</gene>
<accession>A0A4Y7QBR7</accession>
<reference evidence="1 2" key="1">
    <citation type="submission" date="2018-06" db="EMBL/GenBank/DDBJ databases">
        <title>A transcriptomic atlas of mushroom development highlights an independent origin of complex multicellularity.</title>
        <authorList>
            <consortium name="DOE Joint Genome Institute"/>
            <person name="Krizsan K."/>
            <person name="Almasi E."/>
            <person name="Merenyi Z."/>
            <person name="Sahu N."/>
            <person name="Viragh M."/>
            <person name="Koszo T."/>
            <person name="Mondo S."/>
            <person name="Kiss B."/>
            <person name="Balint B."/>
            <person name="Kues U."/>
            <person name="Barry K."/>
            <person name="Hegedus J.C."/>
            <person name="Henrissat B."/>
            <person name="Johnson J."/>
            <person name="Lipzen A."/>
            <person name="Ohm R."/>
            <person name="Nagy I."/>
            <person name="Pangilinan J."/>
            <person name="Yan J."/>
            <person name="Xiong Y."/>
            <person name="Grigoriev I.V."/>
            <person name="Hibbett D.S."/>
            <person name="Nagy L.G."/>
        </authorList>
    </citation>
    <scope>NUCLEOTIDE SEQUENCE [LARGE SCALE GENOMIC DNA]</scope>
    <source>
        <strain evidence="1 2">SZMC22713</strain>
    </source>
</reference>
<evidence type="ECO:0000313" key="2">
    <source>
        <dbReference type="Proteomes" id="UP000294933"/>
    </source>
</evidence>
<sequence>MAAPPSLTPSQQASFNQLQAITNGADREAELSILESVNWDVQQMQYLKQAGHKLMGEDQLRSLR</sequence>
<proteinExistence type="predicted"/>
<dbReference type="OrthoDB" id="1026733at2759"/>
<keyword evidence="2" id="KW-1185">Reference proteome</keyword>
<organism evidence="1 2">
    <name type="scientific">Rickenella mellea</name>
    <dbReference type="NCBI Taxonomy" id="50990"/>
    <lineage>
        <taxon>Eukaryota</taxon>
        <taxon>Fungi</taxon>
        <taxon>Dikarya</taxon>
        <taxon>Basidiomycota</taxon>
        <taxon>Agaricomycotina</taxon>
        <taxon>Agaricomycetes</taxon>
        <taxon>Hymenochaetales</taxon>
        <taxon>Rickenellaceae</taxon>
        <taxon>Rickenella</taxon>
    </lineage>
</organism>